<dbReference type="PANTHER" id="PTHR43772">
    <property type="entry name" value="ENDO-1,4-BETA-XYLANASE"/>
    <property type="match status" value="1"/>
</dbReference>
<dbReference type="Pfam" id="PF04616">
    <property type="entry name" value="Glyco_hydro_43"/>
    <property type="match status" value="1"/>
</dbReference>
<evidence type="ECO:0000256" key="2">
    <source>
        <dbReference type="ARBA" id="ARBA00022651"/>
    </source>
</evidence>
<comment type="similarity">
    <text evidence="1 8">Belongs to the glycosyl hydrolase 43 family.</text>
</comment>
<dbReference type="Proteomes" id="UP000290204">
    <property type="component" value="Unassembled WGS sequence"/>
</dbReference>
<proteinExistence type="inferred from homology"/>
<sequence length="315" mass="35389">MLMQLFVTTAVAQRPVKDAHTVYFADPCIFHLNGVYYLYGTTDENANSGFIVYTSTDLINWKRSAAQEGYALKKGEAFGQSGFWAPHIFQQRDTFYMAYVADEQIAIAKATSPAGPFTQKTIKQLDAPVKQIDPFVFTDDDGKKYLYHVRLTNGNRIFVAEMEDDLSAIKPATVKECINATEQWENTANAPWPVTEGPTVLKHNGLYYMFYTANDFRNPDYAVGFATATSPYGPWKKYNGGPLISRSLLGINGTGHGDFFTDAQNNLLYVFHTHFSDSSTGPRKTAIIKFSFVKDEQLGIDKPVADKESFYFLKK</sequence>
<evidence type="ECO:0000256" key="1">
    <source>
        <dbReference type="ARBA" id="ARBA00009865"/>
    </source>
</evidence>
<dbReference type="AlphaFoldDB" id="A0A4Q1CP51"/>
<evidence type="ECO:0000256" key="8">
    <source>
        <dbReference type="RuleBase" id="RU361187"/>
    </source>
</evidence>
<name>A0A4Q1CP51_9BACT</name>
<dbReference type="Gene3D" id="2.115.10.20">
    <property type="entry name" value="Glycosyl hydrolase domain, family 43"/>
    <property type="match status" value="1"/>
</dbReference>
<keyword evidence="10" id="KW-1185">Reference proteome</keyword>
<dbReference type="PANTHER" id="PTHR43772:SF2">
    <property type="entry name" value="PUTATIVE (AFU_ORTHOLOGUE AFUA_2G04480)-RELATED"/>
    <property type="match status" value="1"/>
</dbReference>
<evidence type="ECO:0000313" key="9">
    <source>
        <dbReference type="EMBL" id="RXK62870.1"/>
    </source>
</evidence>
<keyword evidence="3 8" id="KW-0378">Hydrolase</keyword>
<gene>
    <name evidence="9" type="ORF">ESA94_03185</name>
</gene>
<keyword evidence="4" id="KW-0119">Carbohydrate metabolism</keyword>
<protein>
    <submittedName>
        <fullName evidence="9">Beta-xylosidase</fullName>
    </submittedName>
</protein>
<evidence type="ECO:0000256" key="7">
    <source>
        <dbReference type="PIRSR" id="PIRSR606710-2"/>
    </source>
</evidence>
<dbReference type="InterPro" id="IPR052176">
    <property type="entry name" value="Glycosyl_Hydrlase_43_Enz"/>
</dbReference>
<dbReference type="InterPro" id="IPR006710">
    <property type="entry name" value="Glyco_hydro_43"/>
</dbReference>
<evidence type="ECO:0000256" key="5">
    <source>
        <dbReference type="ARBA" id="ARBA00023295"/>
    </source>
</evidence>
<organism evidence="9 10">
    <name type="scientific">Lacibacter luteus</name>
    <dbReference type="NCBI Taxonomy" id="2508719"/>
    <lineage>
        <taxon>Bacteria</taxon>
        <taxon>Pseudomonadati</taxon>
        <taxon>Bacteroidota</taxon>
        <taxon>Chitinophagia</taxon>
        <taxon>Chitinophagales</taxon>
        <taxon>Chitinophagaceae</taxon>
        <taxon>Lacibacter</taxon>
    </lineage>
</organism>
<dbReference type="InterPro" id="IPR023296">
    <property type="entry name" value="Glyco_hydro_beta-prop_sf"/>
</dbReference>
<dbReference type="OrthoDB" id="9801455at2"/>
<keyword evidence="2" id="KW-0624">Polysaccharide degradation</keyword>
<evidence type="ECO:0000256" key="4">
    <source>
        <dbReference type="ARBA" id="ARBA00023277"/>
    </source>
</evidence>
<dbReference type="GO" id="GO:0045493">
    <property type="term" value="P:xylan catabolic process"/>
    <property type="evidence" value="ECO:0007669"/>
    <property type="project" value="UniProtKB-KW"/>
</dbReference>
<reference evidence="9 10" key="1">
    <citation type="submission" date="2019-01" db="EMBL/GenBank/DDBJ databases">
        <title>Lacibacter sp. strain TTM-7.</title>
        <authorList>
            <person name="Chen W.-M."/>
        </authorList>
    </citation>
    <scope>NUCLEOTIDE SEQUENCE [LARGE SCALE GENOMIC DNA]</scope>
    <source>
        <strain evidence="9 10">TTM-7</strain>
    </source>
</reference>
<dbReference type="CDD" id="cd08991">
    <property type="entry name" value="GH43_HoAraf43-like"/>
    <property type="match status" value="1"/>
</dbReference>
<evidence type="ECO:0000256" key="3">
    <source>
        <dbReference type="ARBA" id="ARBA00022801"/>
    </source>
</evidence>
<feature type="site" description="Important for catalytic activity, responsible for pKa modulation of the active site Glu and correct orientation of both the proton donor and substrate" evidence="7">
    <location>
        <position position="133"/>
    </location>
</feature>
<dbReference type="GO" id="GO:0004553">
    <property type="term" value="F:hydrolase activity, hydrolyzing O-glycosyl compounds"/>
    <property type="evidence" value="ECO:0007669"/>
    <property type="project" value="InterPro"/>
</dbReference>
<evidence type="ECO:0000256" key="6">
    <source>
        <dbReference type="PIRSR" id="PIRSR606710-1"/>
    </source>
</evidence>
<evidence type="ECO:0000313" key="10">
    <source>
        <dbReference type="Proteomes" id="UP000290204"/>
    </source>
</evidence>
<dbReference type="SUPFAM" id="SSF75005">
    <property type="entry name" value="Arabinanase/levansucrase/invertase"/>
    <property type="match status" value="1"/>
</dbReference>
<accession>A0A4Q1CP51</accession>
<keyword evidence="5 8" id="KW-0326">Glycosidase</keyword>
<dbReference type="EMBL" id="SDHW01000001">
    <property type="protein sequence ID" value="RXK62870.1"/>
    <property type="molecule type" value="Genomic_DNA"/>
</dbReference>
<feature type="active site" description="Proton donor" evidence="6">
    <location>
        <position position="196"/>
    </location>
</feature>
<keyword evidence="2" id="KW-0858">Xylan degradation</keyword>
<feature type="active site" description="Proton acceptor" evidence="6">
    <location>
        <position position="26"/>
    </location>
</feature>
<comment type="caution">
    <text evidence="9">The sequence shown here is derived from an EMBL/GenBank/DDBJ whole genome shotgun (WGS) entry which is preliminary data.</text>
</comment>